<evidence type="ECO:0000256" key="3">
    <source>
        <dbReference type="ARBA" id="ARBA00022927"/>
    </source>
</evidence>
<sequence>MSDSTTTDTQPSGQPAQPTVRVLAQYVKDFSFENPRAPLSLQRKEGTPPINISVNVNARPLSEQDFEVTLTLEAKAADDNEIAFQVELHYSGILRVAGMKPEHVQPFLLIEGPRLLFPFARQIVADAVRNGGFPPLMIDPIDFVTLYRRNLEKAQASQTNANPIN</sequence>
<dbReference type="GO" id="GO:0006457">
    <property type="term" value="P:protein folding"/>
    <property type="evidence" value="ECO:0007669"/>
    <property type="project" value="UniProtKB-UniRule"/>
</dbReference>
<dbReference type="PRINTS" id="PR01594">
    <property type="entry name" value="SECBCHAPRONE"/>
</dbReference>
<dbReference type="InterPro" id="IPR035958">
    <property type="entry name" value="SecB-like_sf"/>
</dbReference>
<dbReference type="GO" id="GO:0051082">
    <property type="term" value="F:unfolded protein binding"/>
    <property type="evidence" value="ECO:0007669"/>
    <property type="project" value="InterPro"/>
</dbReference>
<evidence type="ECO:0000256" key="5">
    <source>
        <dbReference type="ARBA" id="ARBA00023186"/>
    </source>
</evidence>
<dbReference type="PANTHER" id="PTHR36918">
    <property type="match status" value="1"/>
</dbReference>
<evidence type="ECO:0000256" key="2">
    <source>
        <dbReference type="ARBA" id="ARBA00022448"/>
    </source>
</evidence>
<evidence type="ECO:0000313" key="7">
    <source>
        <dbReference type="EMBL" id="MBJ3777810.1"/>
    </source>
</evidence>
<dbReference type="EMBL" id="JAEKJA010000020">
    <property type="protein sequence ID" value="MBJ3777810.1"/>
    <property type="molecule type" value="Genomic_DNA"/>
</dbReference>
<dbReference type="SUPFAM" id="SSF54611">
    <property type="entry name" value="SecB-like"/>
    <property type="match status" value="1"/>
</dbReference>
<dbReference type="NCBIfam" id="NF004392">
    <property type="entry name" value="PRK05751.1-3"/>
    <property type="match status" value="1"/>
</dbReference>
<evidence type="ECO:0000256" key="6">
    <source>
        <dbReference type="HAMAP-Rule" id="MF_00821"/>
    </source>
</evidence>
<organism evidence="7 8">
    <name type="scientific">Acuticoccus mangrovi</name>
    <dbReference type="NCBI Taxonomy" id="2796142"/>
    <lineage>
        <taxon>Bacteria</taxon>
        <taxon>Pseudomonadati</taxon>
        <taxon>Pseudomonadota</taxon>
        <taxon>Alphaproteobacteria</taxon>
        <taxon>Hyphomicrobiales</taxon>
        <taxon>Amorphaceae</taxon>
        <taxon>Acuticoccus</taxon>
    </lineage>
</organism>
<dbReference type="GO" id="GO:0005737">
    <property type="term" value="C:cytoplasm"/>
    <property type="evidence" value="ECO:0007669"/>
    <property type="project" value="UniProtKB-SubCell"/>
</dbReference>
<keyword evidence="4 6" id="KW-0811">Translocation</keyword>
<dbReference type="Proteomes" id="UP000609531">
    <property type="component" value="Unassembled WGS sequence"/>
</dbReference>
<accession>A0A934ITM5</accession>
<comment type="function">
    <text evidence="6">One of the proteins required for the normal export of preproteins out of the cell cytoplasm. It is a molecular chaperone that binds to a subset of precursor proteins, maintaining them in a translocation-competent state. It also specifically binds to its receptor SecA.</text>
</comment>
<keyword evidence="3 6" id="KW-0653">Protein transport</keyword>
<dbReference type="AlphaFoldDB" id="A0A934ITM5"/>
<keyword evidence="5 6" id="KW-0143">Chaperone</keyword>
<dbReference type="NCBIfam" id="TIGR00809">
    <property type="entry name" value="secB"/>
    <property type="match status" value="1"/>
</dbReference>
<dbReference type="GO" id="GO:0051262">
    <property type="term" value="P:protein tetramerization"/>
    <property type="evidence" value="ECO:0007669"/>
    <property type="project" value="InterPro"/>
</dbReference>
<keyword evidence="2 6" id="KW-0813">Transport</keyword>
<comment type="caution">
    <text evidence="7">The sequence shown here is derived from an EMBL/GenBank/DDBJ whole genome shotgun (WGS) entry which is preliminary data.</text>
</comment>
<keyword evidence="6" id="KW-0963">Cytoplasm</keyword>
<evidence type="ECO:0000256" key="4">
    <source>
        <dbReference type="ARBA" id="ARBA00023010"/>
    </source>
</evidence>
<dbReference type="Pfam" id="PF02556">
    <property type="entry name" value="SecB"/>
    <property type="match status" value="1"/>
</dbReference>
<proteinExistence type="inferred from homology"/>
<dbReference type="HAMAP" id="MF_00821">
    <property type="entry name" value="SecB"/>
    <property type="match status" value="1"/>
</dbReference>
<dbReference type="InterPro" id="IPR003708">
    <property type="entry name" value="SecB"/>
</dbReference>
<dbReference type="GO" id="GO:0015031">
    <property type="term" value="P:protein transport"/>
    <property type="evidence" value="ECO:0007669"/>
    <property type="project" value="UniProtKB-UniRule"/>
</dbReference>
<name>A0A934ITM5_9HYPH</name>
<dbReference type="PANTHER" id="PTHR36918:SF1">
    <property type="entry name" value="PROTEIN-EXPORT PROTEIN SECB"/>
    <property type="match status" value="1"/>
</dbReference>
<comment type="subcellular location">
    <subcellularLocation>
        <location evidence="6">Cytoplasm</location>
    </subcellularLocation>
</comment>
<dbReference type="Gene3D" id="3.10.420.10">
    <property type="entry name" value="SecB-like"/>
    <property type="match status" value="1"/>
</dbReference>
<protein>
    <recommendedName>
        <fullName evidence="6">Protein-export protein SecB</fullName>
    </recommendedName>
</protein>
<dbReference type="RefSeq" id="WP_198883706.1">
    <property type="nucleotide sequence ID" value="NZ_JAEKJA010000020.1"/>
</dbReference>
<keyword evidence="8" id="KW-1185">Reference proteome</keyword>
<gene>
    <name evidence="6 7" type="primary">secB</name>
    <name evidence="7" type="ORF">JCR33_19035</name>
</gene>
<evidence type="ECO:0000313" key="8">
    <source>
        <dbReference type="Proteomes" id="UP000609531"/>
    </source>
</evidence>
<comment type="similarity">
    <text evidence="1 6">Belongs to the SecB family.</text>
</comment>
<comment type="subunit">
    <text evidence="6">Homotetramer, a dimer of dimers. One homotetramer interacts with 1 SecA dimer.</text>
</comment>
<evidence type="ECO:0000256" key="1">
    <source>
        <dbReference type="ARBA" id="ARBA00009990"/>
    </source>
</evidence>
<reference evidence="7" key="1">
    <citation type="submission" date="2020-12" db="EMBL/GenBank/DDBJ databases">
        <title>Bacterial taxonomy.</title>
        <authorList>
            <person name="Pan X."/>
        </authorList>
    </citation>
    <scope>NUCLEOTIDE SEQUENCE</scope>
    <source>
        <strain evidence="7">B2012</strain>
    </source>
</reference>